<evidence type="ECO:0000313" key="6">
    <source>
        <dbReference type="EMBL" id="KAJ8974474.1"/>
    </source>
</evidence>
<protein>
    <submittedName>
        <fullName evidence="6">Uncharacterized protein</fullName>
    </submittedName>
</protein>
<accession>A0ABQ9J990</accession>
<dbReference type="PANTHER" id="PTHR13673">
    <property type="entry name" value="ESOPHAGEAL CANCER ASSOCIATED PROTEIN"/>
    <property type="match status" value="1"/>
</dbReference>
<evidence type="ECO:0000313" key="7">
    <source>
        <dbReference type="Proteomes" id="UP001162164"/>
    </source>
</evidence>
<reference evidence="6" key="1">
    <citation type="journal article" date="2023" name="Insect Mol. Biol.">
        <title>Genome sequencing provides insights into the evolution of gene families encoding plant cell wall-degrading enzymes in longhorned beetles.</title>
        <authorList>
            <person name="Shin N.R."/>
            <person name="Okamura Y."/>
            <person name="Kirsch R."/>
            <person name="Pauchet Y."/>
        </authorList>
    </citation>
    <scope>NUCLEOTIDE SEQUENCE</scope>
    <source>
        <strain evidence="6">MMC_N1</strain>
    </source>
</reference>
<evidence type="ECO:0000256" key="1">
    <source>
        <dbReference type="ARBA" id="ARBA00004177"/>
    </source>
</evidence>
<keyword evidence="3" id="KW-0813">Transport</keyword>
<gene>
    <name evidence="6" type="ORF">NQ317_016128</name>
</gene>
<dbReference type="Proteomes" id="UP001162164">
    <property type="component" value="Unassembled WGS sequence"/>
</dbReference>
<name>A0ABQ9J990_9CUCU</name>
<dbReference type="EMBL" id="JAPWTJ010000988">
    <property type="protein sequence ID" value="KAJ8974474.1"/>
    <property type="molecule type" value="Genomic_DNA"/>
</dbReference>
<organism evidence="6 7">
    <name type="scientific">Molorchus minor</name>
    <dbReference type="NCBI Taxonomy" id="1323400"/>
    <lineage>
        <taxon>Eukaryota</taxon>
        <taxon>Metazoa</taxon>
        <taxon>Ecdysozoa</taxon>
        <taxon>Arthropoda</taxon>
        <taxon>Hexapoda</taxon>
        <taxon>Insecta</taxon>
        <taxon>Pterygota</taxon>
        <taxon>Neoptera</taxon>
        <taxon>Endopterygota</taxon>
        <taxon>Coleoptera</taxon>
        <taxon>Polyphaga</taxon>
        <taxon>Cucujiformia</taxon>
        <taxon>Chrysomeloidea</taxon>
        <taxon>Cerambycidae</taxon>
        <taxon>Lamiinae</taxon>
        <taxon>Monochamini</taxon>
        <taxon>Molorchus</taxon>
    </lineage>
</organism>
<sequence length="294" mass="33266">MLTRGFNNIDVVLAELVQCVNYLSVTTRQIIKGIHSRKTGDFVRACAAYCFITIPSIITDKTRLELYLLSGQVALFNQCLGQADACFKAALEIIPNLQKVSAKSETFFVPFVRQFLSTLLVVPDNPERGVLSLLRMLLNVLREFEWSKPNCMLGSLYVNVIDVLSIMAQEDYPYHVDKVESNDSLYGSDPKFISEINNMCSIIIGEILVLLQELGSSRRQSQIAMELFVRVAIRGDLSCSSVPQLALNLWNLSLKNKNVDIKYMVRTREYLKKRSISTNNVLLQQLVEKLDTLD</sequence>
<evidence type="ECO:0000256" key="4">
    <source>
        <dbReference type="ARBA" id="ARBA00022753"/>
    </source>
</evidence>
<comment type="subcellular location">
    <subcellularLocation>
        <location evidence="1">Endosome</location>
    </subcellularLocation>
</comment>
<proteinExistence type="inferred from homology"/>
<evidence type="ECO:0000256" key="5">
    <source>
        <dbReference type="ARBA" id="ARBA00022927"/>
    </source>
</evidence>
<evidence type="ECO:0000256" key="2">
    <source>
        <dbReference type="ARBA" id="ARBA00010704"/>
    </source>
</evidence>
<comment type="similarity">
    <text evidence="2">Belongs to the VPS35L family.</text>
</comment>
<keyword evidence="7" id="KW-1185">Reference proteome</keyword>
<keyword evidence="5" id="KW-0653">Protein transport</keyword>
<evidence type="ECO:0000256" key="3">
    <source>
        <dbReference type="ARBA" id="ARBA00022448"/>
    </source>
</evidence>
<dbReference type="InterPro" id="IPR029705">
    <property type="entry name" value="VPS35L"/>
</dbReference>
<keyword evidence="4" id="KW-0967">Endosome</keyword>
<comment type="caution">
    <text evidence="6">The sequence shown here is derived from an EMBL/GenBank/DDBJ whole genome shotgun (WGS) entry which is preliminary data.</text>
</comment>
<dbReference type="PANTHER" id="PTHR13673:SF0">
    <property type="entry name" value="VPS35 ENDOSOMAL PROTEIN-SORTING FACTOR-LIKE"/>
    <property type="match status" value="1"/>
</dbReference>